<evidence type="ECO:0000313" key="1">
    <source>
        <dbReference type="EMBL" id="KAI5630605.1"/>
    </source>
</evidence>
<reference evidence="1" key="1">
    <citation type="submission" date="2022-07" db="EMBL/GenBank/DDBJ databases">
        <title>Venturia canescens Genome.</title>
        <authorList>
            <person name="Burke G.R."/>
            <person name="Simmonds T.J."/>
            <person name="Geib S.M."/>
        </authorList>
    </citation>
    <scope>NUCLEOTIDE SEQUENCE</scope>
    <source>
        <strain evidence="1">UGA</strain>
    </source>
</reference>
<protein>
    <submittedName>
        <fullName evidence="1">Pif-1</fullName>
    </submittedName>
</protein>
<comment type="caution">
    <text evidence="1">The sequence shown here is derived from an EMBL/GenBank/DDBJ whole genome shotgun (WGS) entry which is preliminary data.</text>
</comment>
<keyword evidence="2" id="KW-1185">Reference proteome</keyword>
<dbReference type="Proteomes" id="UP000824380">
    <property type="component" value="Chromosome 4"/>
</dbReference>
<name>A0ACB9ZI47_9HYME</name>
<sequence>MDPNTWLAFVIVILALALAIVTVWLGEIKMTEIKFTEPEIKKFSVDVHWDPYPTEFSVENARNCNAKNLQKCKIDNLDDLLGCKELAVSCRHFSKDTAYYEHGEKFIIPRNKSENDGWVLAITDLAAACNPYHGDYVLVAANDNSTEYMLVCQCKNPGYIGNDDILGACTGLRICNGKVDNINQELKNINCVCKLGQYSHRYDDDGVPVCKTLTVEKANEMYPRGWDHIVPFGSKTLLSIDYFHKDIQDNVKVQKLLNPCEYVLNNPEISNPGSNFNERINSCFFKDYGIPLRIGIFPETDDSGLEPLDAVLPSLRYEELRIIDGLTPEAAKSDNYDRSESGEPGKSITPATRRINMKVIIDEYKETPIYVTLPKNIGFDSHSQLFMSMRDQIVGGRCYGQWPSYSCNFVNYYSQRRYGIPMAGYRDPPGTFFWGTDDWINAESMISYGVTTEGDGLRINKKWFLFKKDHRPYGMQYCHKSKKCLNGMLSLKDSDHANIHWDAMGGP</sequence>
<gene>
    <name evidence="1" type="primary">pif-1</name>
    <name evidence="1" type="ORF">KP791_000049</name>
</gene>
<organism evidence="1 2">
    <name type="scientific">Venturia canescens</name>
    <dbReference type="NCBI Taxonomy" id="32260"/>
    <lineage>
        <taxon>Eukaryota</taxon>
        <taxon>Metazoa</taxon>
        <taxon>Ecdysozoa</taxon>
        <taxon>Arthropoda</taxon>
        <taxon>Hexapoda</taxon>
        <taxon>Insecta</taxon>
        <taxon>Pterygota</taxon>
        <taxon>Neoptera</taxon>
        <taxon>Endopterygota</taxon>
        <taxon>Hymenoptera</taxon>
        <taxon>Apocrita</taxon>
        <taxon>Ichneumonoidea</taxon>
        <taxon>Ichneumonidae</taxon>
        <taxon>Campopleginae</taxon>
        <taxon>Dusona group</taxon>
        <taxon>Venturia</taxon>
    </lineage>
</organism>
<accession>A0ACB9ZI47</accession>
<evidence type="ECO:0000313" key="2">
    <source>
        <dbReference type="Proteomes" id="UP000824380"/>
    </source>
</evidence>
<dbReference type="EMBL" id="CM033500">
    <property type="protein sequence ID" value="KAI5630605.1"/>
    <property type="molecule type" value="Genomic_DNA"/>
</dbReference>
<proteinExistence type="predicted"/>